<accession>F0F974</accession>
<dbReference type="HOGENOM" id="CLU_2975520_0_0_10"/>
<evidence type="ECO:0000313" key="1">
    <source>
        <dbReference type="EMBL" id="EGC19248.1"/>
    </source>
</evidence>
<comment type="caution">
    <text evidence="1">The sequence shown here is derived from an EMBL/GenBank/DDBJ whole genome shotgun (WGS) entry which is preliminary data.</text>
</comment>
<organism evidence="1 2">
    <name type="scientific">Prevotella multiformis DSM 16608</name>
    <dbReference type="NCBI Taxonomy" id="888743"/>
    <lineage>
        <taxon>Bacteria</taxon>
        <taxon>Pseudomonadati</taxon>
        <taxon>Bacteroidota</taxon>
        <taxon>Bacteroidia</taxon>
        <taxon>Bacteroidales</taxon>
        <taxon>Prevotellaceae</taxon>
        <taxon>Prevotella</taxon>
    </lineage>
</organism>
<dbReference type="STRING" id="888743.HMPREF9141_2141"/>
<evidence type="ECO:0000313" key="2">
    <source>
        <dbReference type="Proteomes" id="UP000005697"/>
    </source>
</evidence>
<gene>
    <name evidence="1" type="ORF">HMPREF9141_2141</name>
</gene>
<protein>
    <submittedName>
        <fullName evidence="1">Uncharacterized protein</fullName>
    </submittedName>
</protein>
<sequence length="58" mass="6604">MLKEKAEEVAWKTRRAGRSRRAGMLTGNSTICQSPAICKIKQIYFVLHPFYATFAVPM</sequence>
<proteinExistence type="predicted"/>
<reference evidence="1 2" key="1">
    <citation type="submission" date="2011-01" db="EMBL/GenBank/DDBJ databases">
        <authorList>
            <person name="Muzny D."/>
            <person name="Qin X."/>
            <person name="Deng J."/>
            <person name="Jiang H."/>
            <person name="Liu Y."/>
            <person name="Qu J."/>
            <person name="Song X.-Z."/>
            <person name="Zhang L."/>
            <person name="Thornton R."/>
            <person name="Coyle M."/>
            <person name="Francisco L."/>
            <person name="Jackson L."/>
            <person name="Javaid M."/>
            <person name="Korchina V."/>
            <person name="Kovar C."/>
            <person name="Mata R."/>
            <person name="Mathew T."/>
            <person name="Ngo R."/>
            <person name="Nguyen L."/>
            <person name="Nguyen N."/>
            <person name="Okwuonu G."/>
            <person name="Ongeri F."/>
            <person name="Pham C."/>
            <person name="Simmons D."/>
            <person name="Wilczek-Boney K."/>
            <person name="Hale W."/>
            <person name="Jakkamsetti A."/>
            <person name="Pham P."/>
            <person name="Ruth R."/>
            <person name="San Lucas F."/>
            <person name="Warren J."/>
            <person name="Zhang J."/>
            <person name="Zhao Z."/>
            <person name="Zhou C."/>
            <person name="Zhu D."/>
            <person name="Lee S."/>
            <person name="Bess C."/>
            <person name="Blankenburg K."/>
            <person name="Forbes L."/>
            <person name="Fu Q."/>
            <person name="Gubbala S."/>
            <person name="Hirani K."/>
            <person name="Jayaseelan J.C."/>
            <person name="Lara F."/>
            <person name="Munidasa M."/>
            <person name="Palculict T."/>
            <person name="Patil S."/>
            <person name="Pu L.-L."/>
            <person name="Saada N."/>
            <person name="Tang L."/>
            <person name="Weissenberger G."/>
            <person name="Zhu Y."/>
            <person name="Hemphill L."/>
            <person name="Shang Y."/>
            <person name="Youmans B."/>
            <person name="Ayvaz T."/>
            <person name="Ross M."/>
            <person name="Santibanez J."/>
            <person name="Aqrawi P."/>
            <person name="Gross S."/>
            <person name="Joshi V."/>
            <person name="Fowler G."/>
            <person name="Nazareth L."/>
            <person name="Reid J."/>
            <person name="Worley K."/>
            <person name="Petrosino J."/>
            <person name="Highlander S."/>
            <person name="Gibbs R."/>
        </authorList>
    </citation>
    <scope>NUCLEOTIDE SEQUENCE [LARGE SCALE GENOMIC DNA]</scope>
    <source>
        <strain evidence="1 2">DSM 16608</strain>
    </source>
</reference>
<dbReference type="EMBL" id="AEWX01000029">
    <property type="protein sequence ID" value="EGC19248.1"/>
    <property type="molecule type" value="Genomic_DNA"/>
</dbReference>
<dbReference type="AlphaFoldDB" id="F0F974"/>
<keyword evidence="2" id="KW-1185">Reference proteome</keyword>
<dbReference type="Proteomes" id="UP000005697">
    <property type="component" value="Unassembled WGS sequence"/>
</dbReference>
<name>F0F974_9BACT</name>